<dbReference type="PANTHER" id="PTHR12280:SF20">
    <property type="entry name" value="4'-PHOSPHOPANTETHEINE PHOSPHATASE"/>
    <property type="match status" value="1"/>
</dbReference>
<dbReference type="FunFam" id="3.30.420.510:FF:000005">
    <property type="entry name" value="Probable pantothenate kinase"/>
    <property type="match status" value="1"/>
</dbReference>
<gene>
    <name evidence="5" type="ORF">LECACI_7A002746</name>
</gene>
<dbReference type="Proteomes" id="UP001296104">
    <property type="component" value="Unassembled WGS sequence"/>
</dbReference>
<dbReference type="InterPro" id="IPR004567">
    <property type="entry name" value="Type_II_PanK"/>
</dbReference>
<dbReference type="InterPro" id="IPR043129">
    <property type="entry name" value="ATPase_NBD"/>
</dbReference>
<keyword evidence="5" id="KW-0418">Kinase</keyword>
<feature type="region of interest" description="Disordered" evidence="4">
    <location>
        <begin position="319"/>
        <end position="341"/>
    </location>
</feature>
<evidence type="ECO:0000256" key="2">
    <source>
        <dbReference type="ARBA" id="ARBA00022840"/>
    </source>
</evidence>
<name>A0AAI8YVH2_9PEZI</name>
<dbReference type="FunFam" id="3.30.420.40:FF:000115">
    <property type="entry name" value="Pantothenate kinase PanK"/>
    <property type="match status" value="1"/>
</dbReference>
<dbReference type="GO" id="GO:0005524">
    <property type="term" value="F:ATP binding"/>
    <property type="evidence" value="ECO:0007669"/>
    <property type="project" value="UniProtKB-KW"/>
</dbReference>
<organism evidence="5 6">
    <name type="scientific">Lecanosticta acicola</name>
    <dbReference type="NCBI Taxonomy" id="111012"/>
    <lineage>
        <taxon>Eukaryota</taxon>
        <taxon>Fungi</taxon>
        <taxon>Dikarya</taxon>
        <taxon>Ascomycota</taxon>
        <taxon>Pezizomycotina</taxon>
        <taxon>Dothideomycetes</taxon>
        <taxon>Dothideomycetidae</taxon>
        <taxon>Mycosphaerellales</taxon>
        <taxon>Mycosphaerellaceae</taxon>
        <taxon>Lecanosticta</taxon>
    </lineage>
</organism>
<keyword evidence="5" id="KW-0808">Transferase</keyword>
<dbReference type="SUPFAM" id="SSF53067">
    <property type="entry name" value="Actin-like ATPase domain"/>
    <property type="match status" value="2"/>
</dbReference>
<dbReference type="Gene3D" id="3.30.420.40">
    <property type="match status" value="1"/>
</dbReference>
<dbReference type="GO" id="GO:0015937">
    <property type="term" value="P:coenzyme A biosynthetic process"/>
    <property type="evidence" value="ECO:0007669"/>
    <property type="project" value="UniProtKB-KW"/>
</dbReference>
<feature type="compositionally biased region" description="Polar residues" evidence="4">
    <location>
        <begin position="326"/>
        <end position="341"/>
    </location>
</feature>
<evidence type="ECO:0000313" key="5">
    <source>
        <dbReference type="EMBL" id="CAK3919082.1"/>
    </source>
</evidence>
<dbReference type="PANTHER" id="PTHR12280">
    <property type="entry name" value="PANTOTHENATE KINASE"/>
    <property type="match status" value="1"/>
</dbReference>
<accession>A0AAI8YVH2</accession>
<sequence length="456" mass="50231">MAVVARPVLKKRRLSSSADMQQAISQPGAIRINVTGAYIIDHGDEDSSPDRSPPSSSEASEEQTYQHHKRDIRLPNHTSVVSHVAADIGGSLAKVVYFSRENDNAESGGRLNFLSFETDKIDDCIEYLKTLQVKHQRANGMDKATKLSIQATGGGAYKFYDRIKARLGVEVEREDEMECLIKGLDFFITQIPNEVFTYNDSDPENAVNFQEPKEDVYPYLLVNIGSGVSMIKVSGPSEYQRIGGTSLGGGTLWGLLSLLTGARNFDDMLSMADKGDNGAVDLLVGDIYGEGMGYEKIGLSERTIASSFGKVLKRKRQAEREAEDGNLTNGDHTRSKFTPNTMDMDDAAGSGLVGDGRMFKPEDISRSLLYAISNNIGQISYLQSEKHNLKRIYFGGSFIRGHQQTIHTLSFAIKFWSKGTKQAFFLRHEGYLGAVGAFVKRKPANWGRGRSAEPGN</sequence>
<keyword evidence="3" id="KW-0173">Coenzyme A biosynthesis</keyword>
<proteinExistence type="predicted"/>
<dbReference type="AlphaFoldDB" id="A0AAI8YVH2"/>
<dbReference type="GO" id="GO:0005829">
    <property type="term" value="C:cytosol"/>
    <property type="evidence" value="ECO:0007669"/>
    <property type="project" value="TreeGrafter"/>
</dbReference>
<evidence type="ECO:0000256" key="3">
    <source>
        <dbReference type="ARBA" id="ARBA00022993"/>
    </source>
</evidence>
<protein>
    <submittedName>
        <fullName evidence="5">Pantothenate kinase</fullName>
    </submittedName>
</protein>
<evidence type="ECO:0000256" key="1">
    <source>
        <dbReference type="ARBA" id="ARBA00022741"/>
    </source>
</evidence>
<reference evidence="5" key="1">
    <citation type="submission" date="2023-11" db="EMBL/GenBank/DDBJ databases">
        <authorList>
            <person name="Alioto T."/>
            <person name="Alioto T."/>
            <person name="Gomez Garrido J."/>
        </authorList>
    </citation>
    <scope>NUCLEOTIDE SEQUENCE</scope>
</reference>
<dbReference type="CDD" id="cd24123">
    <property type="entry name" value="ASKHA_NBD_PanK-II_Pank4"/>
    <property type="match status" value="1"/>
</dbReference>
<evidence type="ECO:0000313" key="6">
    <source>
        <dbReference type="Proteomes" id="UP001296104"/>
    </source>
</evidence>
<feature type="region of interest" description="Disordered" evidence="4">
    <location>
        <begin position="41"/>
        <end position="76"/>
    </location>
</feature>
<keyword evidence="2" id="KW-0067">ATP-binding</keyword>
<dbReference type="NCBIfam" id="TIGR00555">
    <property type="entry name" value="panK_eukar"/>
    <property type="match status" value="1"/>
</dbReference>
<dbReference type="Pfam" id="PF03630">
    <property type="entry name" value="Fumble"/>
    <property type="match status" value="1"/>
</dbReference>
<dbReference type="EMBL" id="CAVMBE010000012">
    <property type="protein sequence ID" value="CAK3919082.1"/>
    <property type="molecule type" value="Genomic_DNA"/>
</dbReference>
<dbReference type="GO" id="GO:0005634">
    <property type="term" value="C:nucleus"/>
    <property type="evidence" value="ECO:0007669"/>
    <property type="project" value="TreeGrafter"/>
</dbReference>
<evidence type="ECO:0000256" key="4">
    <source>
        <dbReference type="SAM" id="MobiDB-lite"/>
    </source>
</evidence>
<dbReference type="GO" id="GO:0004594">
    <property type="term" value="F:pantothenate kinase activity"/>
    <property type="evidence" value="ECO:0007669"/>
    <property type="project" value="TreeGrafter"/>
</dbReference>
<keyword evidence="6" id="KW-1185">Reference proteome</keyword>
<keyword evidence="1" id="KW-0547">Nucleotide-binding</keyword>
<comment type="caution">
    <text evidence="5">The sequence shown here is derived from an EMBL/GenBank/DDBJ whole genome shotgun (WGS) entry which is preliminary data.</text>
</comment>
<dbReference type="Gene3D" id="3.30.420.510">
    <property type="match status" value="1"/>
</dbReference>